<protein>
    <submittedName>
        <fullName evidence="4">CsbD family protein</fullName>
    </submittedName>
</protein>
<evidence type="ECO:0000313" key="5">
    <source>
        <dbReference type="Proteomes" id="UP001202922"/>
    </source>
</evidence>
<comment type="caution">
    <text evidence="4">The sequence shown here is derived from an EMBL/GenBank/DDBJ whole genome shotgun (WGS) entry which is preliminary data.</text>
</comment>
<name>A0ABS9U4H2_9MICC</name>
<feature type="domain" description="CsbD-like" evidence="3">
    <location>
        <begin position="5"/>
        <end position="56"/>
    </location>
</feature>
<dbReference type="Proteomes" id="UP001202922">
    <property type="component" value="Unassembled WGS sequence"/>
</dbReference>
<dbReference type="Gene3D" id="1.10.1470.10">
    <property type="entry name" value="YjbJ"/>
    <property type="match status" value="1"/>
</dbReference>
<keyword evidence="5" id="KW-1185">Reference proteome</keyword>
<proteinExistence type="inferred from homology"/>
<dbReference type="EMBL" id="JAKZBV010000001">
    <property type="protein sequence ID" value="MCH6471175.1"/>
    <property type="molecule type" value="Genomic_DNA"/>
</dbReference>
<gene>
    <name evidence="4" type="ORF">L0M17_14505</name>
</gene>
<feature type="compositionally biased region" description="Basic and acidic residues" evidence="2">
    <location>
        <begin position="37"/>
        <end position="73"/>
    </location>
</feature>
<accession>A0ABS9U4H2</accession>
<reference evidence="4 5" key="1">
    <citation type="submission" date="2022-03" db="EMBL/GenBank/DDBJ databases">
        <title>Sinomonas sp. isolated from a soil.</title>
        <authorList>
            <person name="Han J."/>
            <person name="Kim D.-U."/>
        </authorList>
    </citation>
    <scope>NUCLEOTIDE SEQUENCE [LARGE SCALE GENOMIC DNA]</scope>
    <source>
        <strain evidence="4 5">5-5</strain>
    </source>
</reference>
<dbReference type="InterPro" id="IPR036629">
    <property type="entry name" value="YjbJ_sf"/>
</dbReference>
<dbReference type="InterPro" id="IPR008462">
    <property type="entry name" value="CsbD"/>
</dbReference>
<sequence length="79" mass="8253">MGLEDKFDAAGDKIKGKVEEAVGKATDDDSKVLKGKAEQAKGSLKDTAADIKAHVKETAEERRADSDDGRPAPRGEAAG</sequence>
<evidence type="ECO:0000259" key="3">
    <source>
        <dbReference type="Pfam" id="PF05532"/>
    </source>
</evidence>
<dbReference type="Pfam" id="PF05532">
    <property type="entry name" value="CsbD"/>
    <property type="match status" value="1"/>
</dbReference>
<dbReference type="SUPFAM" id="SSF69047">
    <property type="entry name" value="Hypothetical protein YjbJ"/>
    <property type="match status" value="1"/>
</dbReference>
<feature type="region of interest" description="Disordered" evidence="2">
    <location>
        <begin position="37"/>
        <end position="79"/>
    </location>
</feature>
<dbReference type="RefSeq" id="WP_241054789.1">
    <property type="nucleotide sequence ID" value="NZ_JAKZBV010000001.1"/>
</dbReference>
<comment type="similarity">
    <text evidence="1">Belongs to the UPF0337 (CsbD) family.</text>
</comment>
<evidence type="ECO:0000256" key="2">
    <source>
        <dbReference type="SAM" id="MobiDB-lite"/>
    </source>
</evidence>
<evidence type="ECO:0000313" key="4">
    <source>
        <dbReference type="EMBL" id="MCH6471175.1"/>
    </source>
</evidence>
<evidence type="ECO:0000256" key="1">
    <source>
        <dbReference type="ARBA" id="ARBA00009129"/>
    </source>
</evidence>
<organism evidence="4 5">
    <name type="scientific">Sinomonas terrae</name>
    <dbReference type="NCBI Taxonomy" id="2908838"/>
    <lineage>
        <taxon>Bacteria</taxon>
        <taxon>Bacillati</taxon>
        <taxon>Actinomycetota</taxon>
        <taxon>Actinomycetes</taxon>
        <taxon>Micrococcales</taxon>
        <taxon>Micrococcaceae</taxon>
        <taxon>Sinomonas</taxon>
    </lineage>
</organism>